<name>A0A382J1W8_9ZZZZ</name>
<accession>A0A382J1W8</accession>
<organism evidence="1">
    <name type="scientific">marine metagenome</name>
    <dbReference type="NCBI Taxonomy" id="408172"/>
    <lineage>
        <taxon>unclassified sequences</taxon>
        <taxon>metagenomes</taxon>
        <taxon>ecological metagenomes</taxon>
    </lineage>
</organism>
<proteinExistence type="predicted"/>
<evidence type="ECO:0000313" key="1">
    <source>
        <dbReference type="EMBL" id="SVC06094.1"/>
    </source>
</evidence>
<dbReference type="AlphaFoldDB" id="A0A382J1W8"/>
<dbReference type="EMBL" id="UINC01071301">
    <property type="protein sequence ID" value="SVC06094.1"/>
    <property type="molecule type" value="Genomic_DNA"/>
</dbReference>
<sequence length="313" mass="34477">MSVRELNTDLKVSLISEDPFLYAHLVKFERIVKTVSAKPSRTATDYSYITDAATNIVYDDESADVQGNLNGNQTYIANRLLKVGPVNETTEAKASNMTIDISSIALDTKVEGQVLDFIGGDNADTVQINLDQLSTGYEDDFVERGFSEGDKVTITHKNNTSTDLHNRQCIITSFANYNKTMHCSTVLGSDGIQAIASDSIHNTSDYTLTLSTDEVVGALNDPKDTTYAAYINREVFIYKAHINPDTNAIIGDPYLIFKGIIAKVKLSEDPSKSSTVKWTLTSHWGDFMRVNGRLTSDDEHRALGANRRPDTAS</sequence>
<protein>
    <submittedName>
        <fullName evidence="1">Uncharacterized protein</fullName>
    </submittedName>
</protein>
<gene>
    <name evidence="1" type="ORF">METZ01_LOCUS258948</name>
</gene>
<reference evidence="1" key="1">
    <citation type="submission" date="2018-05" db="EMBL/GenBank/DDBJ databases">
        <authorList>
            <person name="Lanie J.A."/>
            <person name="Ng W.-L."/>
            <person name="Kazmierczak K.M."/>
            <person name="Andrzejewski T.M."/>
            <person name="Davidsen T.M."/>
            <person name="Wayne K.J."/>
            <person name="Tettelin H."/>
            <person name="Glass J.I."/>
            <person name="Rusch D."/>
            <person name="Podicherti R."/>
            <person name="Tsui H.-C.T."/>
            <person name="Winkler M.E."/>
        </authorList>
    </citation>
    <scope>NUCLEOTIDE SEQUENCE</scope>
</reference>
<feature type="non-terminal residue" evidence="1">
    <location>
        <position position="313"/>
    </location>
</feature>